<dbReference type="CDD" id="cd06471">
    <property type="entry name" value="ACD_LpsHSP_like"/>
    <property type="match status" value="1"/>
</dbReference>
<dbReference type="EMBL" id="PDXQ01000002">
    <property type="protein sequence ID" value="TRZ28255.1"/>
    <property type="molecule type" value="Genomic_DNA"/>
</dbReference>
<evidence type="ECO:0000313" key="6">
    <source>
        <dbReference type="EMBL" id="TRZ28255.1"/>
    </source>
</evidence>
<evidence type="ECO:0000256" key="1">
    <source>
        <dbReference type="PROSITE-ProRule" id="PRU00285"/>
    </source>
</evidence>
<dbReference type="RefSeq" id="WP_016178075.1">
    <property type="nucleotide sequence ID" value="NZ_CAAKNX010000050.1"/>
</dbReference>
<dbReference type="Pfam" id="PF00011">
    <property type="entry name" value="HSP20"/>
    <property type="match status" value="1"/>
</dbReference>
<proteinExistence type="inferred from homology"/>
<sequence length="143" mass="16661">MANNMIPRRSDLFDMTPFNFFEDFGRNFFEGFKGNMVKTDIHETDNEYLLEAELPGIPKENIQINYENGILTIEGKHQTDTQKEDDKGNLVRSERSFSSVRRQFAIRNVREEDIKAEYKDGILKVTLPKSAEKLERKTAIPIE</sequence>
<evidence type="ECO:0000259" key="3">
    <source>
        <dbReference type="PROSITE" id="PS01031"/>
    </source>
</evidence>
<reference evidence="6 8" key="1">
    <citation type="submission" date="2017-10" db="EMBL/GenBank/DDBJ databases">
        <title>FDA dAtabase for Regulatory Grade micrObial Sequences (FDA-ARGOS): Supporting development and validation of Infectious Disease Dx tests.</title>
        <authorList>
            <person name="Campos J."/>
            <person name="Goldberg B."/>
            <person name="Tallon L.J."/>
            <person name="Sadzewicz L."/>
            <person name="Sengamalay N."/>
            <person name="Ott S."/>
            <person name="Godinez A."/>
            <person name="Nagaraj S."/>
            <person name="Vyas G."/>
            <person name="Aluvathingal J."/>
            <person name="Nadendla S."/>
            <person name="Geyer C."/>
            <person name="Nandy P."/>
            <person name="Hobson J."/>
            <person name="Sichtig H."/>
        </authorList>
    </citation>
    <scope>NUCLEOTIDE SEQUENCE [LARGE SCALE GENOMIC DNA]</scope>
    <source>
        <strain evidence="6 8">FDAARGOS_185</strain>
    </source>
</reference>
<comment type="caution">
    <text evidence="6">The sequence shown here is derived from an EMBL/GenBank/DDBJ whole genome shotgun (WGS) entry which is preliminary data.</text>
</comment>
<evidence type="ECO:0000313" key="4">
    <source>
        <dbReference type="EMBL" id="MDT2402126.1"/>
    </source>
</evidence>
<protein>
    <submittedName>
        <fullName evidence="6">Hsp20/alpha crystallin family protein</fullName>
    </submittedName>
</protein>
<organism evidence="6 8">
    <name type="scientific">Enterococcus avium</name>
    <name type="common">Streptococcus avium</name>
    <dbReference type="NCBI Taxonomy" id="33945"/>
    <lineage>
        <taxon>Bacteria</taxon>
        <taxon>Bacillati</taxon>
        <taxon>Bacillota</taxon>
        <taxon>Bacilli</taxon>
        <taxon>Lactobacillales</taxon>
        <taxon>Enterococcaceae</taxon>
        <taxon>Enterococcus</taxon>
    </lineage>
</organism>
<reference evidence="5 7" key="2">
    <citation type="submission" date="2018-12" db="EMBL/GenBank/DDBJ databases">
        <title>A novel vanA-carrying plasmid in a clinical isolate of Enterococcus avium.</title>
        <authorList>
            <person name="Bernasconi O.J."/>
            <person name="Luzzaro F."/>
            <person name="Endimiani A."/>
        </authorList>
    </citation>
    <scope>NUCLEOTIDE SEQUENCE [LARGE SCALE GENOMIC DNA]</scope>
    <source>
        <strain evidence="5 7">LC0559/18</strain>
    </source>
</reference>
<dbReference type="InterPro" id="IPR002068">
    <property type="entry name" value="A-crystallin/Hsp20_dom"/>
</dbReference>
<dbReference type="EMBL" id="JARPWH010000017">
    <property type="protein sequence ID" value="MDT2402126.1"/>
    <property type="molecule type" value="Genomic_DNA"/>
</dbReference>
<dbReference type="InterPro" id="IPR031107">
    <property type="entry name" value="Small_HSP"/>
</dbReference>
<dbReference type="InterPro" id="IPR008978">
    <property type="entry name" value="HSP20-like_chaperone"/>
</dbReference>
<dbReference type="Proteomes" id="UP000316316">
    <property type="component" value="Unassembled WGS sequence"/>
</dbReference>
<evidence type="ECO:0000256" key="2">
    <source>
        <dbReference type="RuleBase" id="RU003616"/>
    </source>
</evidence>
<dbReference type="PROSITE" id="PS01031">
    <property type="entry name" value="SHSP"/>
    <property type="match status" value="1"/>
</dbReference>
<dbReference type="Proteomes" id="UP000288388">
    <property type="component" value="Unassembled WGS sequence"/>
</dbReference>
<dbReference type="EMBL" id="RYZS01000002">
    <property type="protein sequence ID" value="RVU92748.1"/>
    <property type="molecule type" value="Genomic_DNA"/>
</dbReference>
<dbReference type="Proteomes" id="UP001260773">
    <property type="component" value="Unassembled WGS sequence"/>
</dbReference>
<dbReference type="SUPFAM" id="SSF49764">
    <property type="entry name" value="HSP20-like chaperones"/>
    <property type="match status" value="1"/>
</dbReference>
<comment type="similarity">
    <text evidence="1 2">Belongs to the small heat shock protein (HSP20) family.</text>
</comment>
<evidence type="ECO:0000313" key="7">
    <source>
        <dbReference type="Proteomes" id="UP000288388"/>
    </source>
</evidence>
<dbReference type="PANTHER" id="PTHR11527">
    <property type="entry name" value="HEAT-SHOCK PROTEIN 20 FAMILY MEMBER"/>
    <property type="match status" value="1"/>
</dbReference>
<name>A0A2N8PUM0_ENTAV</name>
<gene>
    <name evidence="6" type="ORF">AUF17_16115</name>
    <name evidence="5" type="ORF">EK398_19880</name>
    <name evidence="4" type="ORF">P7D43_07070</name>
</gene>
<dbReference type="AlphaFoldDB" id="A0A2N8PUM0"/>
<reference evidence="4" key="3">
    <citation type="submission" date="2023-03" db="EMBL/GenBank/DDBJ databases">
        <authorList>
            <person name="Shen W."/>
            <person name="Cai J."/>
        </authorList>
    </citation>
    <scope>NUCLEOTIDE SEQUENCE</scope>
    <source>
        <strain evidence="4">P33-2</strain>
    </source>
</reference>
<evidence type="ECO:0000313" key="5">
    <source>
        <dbReference type="EMBL" id="RVU92748.1"/>
    </source>
</evidence>
<feature type="domain" description="SHSP" evidence="3">
    <location>
        <begin position="30"/>
        <end position="143"/>
    </location>
</feature>
<accession>A0A2N8PUM0</accession>
<evidence type="ECO:0000313" key="8">
    <source>
        <dbReference type="Proteomes" id="UP000316316"/>
    </source>
</evidence>
<dbReference type="Gene3D" id="2.60.40.790">
    <property type="match status" value="1"/>
</dbReference>